<feature type="compositionally biased region" description="Pro residues" evidence="1">
    <location>
        <begin position="81"/>
        <end position="90"/>
    </location>
</feature>
<protein>
    <recommendedName>
        <fullName evidence="4">Retrotransposon gag domain-containing protein</fullName>
    </recommendedName>
</protein>
<dbReference type="EMBL" id="JAACFV010000321">
    <property type="protein sequence ID" value="KAF7502142.1"/>
    <property type="molecule type" value="Genomic_DNA"/>
</dbReference>
<evidence type="ECO:0000313" key="2">
    <source>
        <dbReference type="EMBL" id="KAF7502142.1"/>
    </source>
</evidence>
<feature type="compositionally biased region" description="Basic and acidic residues" evidence="1">
    <location>
        <begin position="1"/>
        <end position="71"/>
    </location>
</feature>
<gene>
    <name evidence="2" type="ORF">GJ744_006984</name>
</gene>
<dbReference type="OrthoDB" id="5427766at2759"/>
<comment type="caution">
    <text evidence="2">The sequence shown here is derived from an EMBL/GenBank/DDBJ whole genome shotgun (WGS) entry which is preliminary data.</text>
</comment>
<feature type="region of interest" description="Disordered" evidence="1">
    <location>
        <begin position="112"/>
        <end position="143"/>
    </location>
</feature>
<feature type="compositionally biased region" description="Basic and acidic residues" evidence="1">
    <location>
        <begin position="308"/>
        <end position="318"/>
    </location>
</feature>
<dbReference type="Proteomes" id="UP000606974">
    <property type="component" value="Unassembled WGS sequence"/>
</dbReference>
<reference evidence="2" key="1">
    <citation type="submission" date="2020-02" db="EMBL/GenBank/DDBJ databases">
        <authorList>
            <person name="Palmer J.M."/>
        </authorList>
    </citation>
    <scope>NUCLEOTIDE SEQUENCE</scope>
    <source>
        <strain evidence="2">EPUS1.4</strain>
        <tissue evidence="2">Thallus</tissue>
    </source>
</reference>
<keyword evidence="3" id="KW-1185">Reference proteome</keyword>
<feature type="region of interest" description="Disordered" evidence="1">
    <location>
        <begin position="298"/>
        <end position="318"/>
    </location>
</feature>
<evidence type="ECO:0008006" key="4">
    <source>
        <dbReference type="Google" id="ProtNLM"/>
    </source>
</evidence>
<organism evidence="2 3">
    <name type="scientific">Endocarpon pusillum</name>
    <dbReference type="NCBI Taxonomy" id="364733"/>
    <lineage>
        <taxon>Eukaryota</taxon>
        <taxon>Fungi</taxon>
        <taxon>Dikarya</taxon>
        <taxon>Ascomycota</taxon>
        <taxon>Pezizomycotina</taxon>
        <taxon>Eurotiomycetes</taxon>
        <taxon>Chaetothyriomycetidae</taxon>
        <taxon>Verrucariales</taxon>
        <taxon>Verrucariaceae</taxon>
        <taxon>Endocarpon</taxon>
    </lineage>
</organism>
<name>A0A8H7A6N9_9EURO</name>
<proteinExistence type="predicted"/>
<sequence length="318" mass="36748">MERRVTRSDTKEVEKARNNTDGMKEDTETRGGRQEHSGSDTRRSLELAIRELIRDAGEDRKQAAEDRKRMEALIQYLIKPSEPPKPPEAPNSPEAANDSRTIAEILERIVERLNPKPPKSSQSPESSNVTIKPSEIYEFKPTSRQDERSARIFIERIQDAKATYQDHIPKLAMALPRCLFNEVAHTWFSALSEADKYDIRTSPDIWINLIKRDFMGTAAQLRYTAGKETFNWDQDRTPAEYVDEKVAKLRVARMTAEEDIVTRVYKGLEPRELRVSMTPYKGGGLRAFSEMLREIQDDHRHIHKTTSRTKESRYSSRN</sequence>
<evidence type="ECO:0000313" key="3">
    <source>
        <dbReference type="Proteomes" id="UP000606974"/>
    </source>
</evidence>
<evidence type="ECO:0000256" key="1">
    <source>
        <dbReference type="SAM" id="MobiDB-lite"/>
    </source>
</evidence>
<dbReference type="AlphaFoldDB" id="A0A8H7A6N9"/>
<feature type="region of interest" description="Disordered" evidence="1">
    <location>
        <begin position="1"/>
        <end position="98"/>
    </location>
</feature>
<accession>A0A8H7A6N9</accession>